<dbReference type="PANTHER" id="PTHR34476:SF1">
    <property type="entry name" value="DNA-DIRECTED RNA POLYMERASE SUBUNIT OMEGA"/>
    <property type="match status" value="1"/>
</dbReference>
<evidence type="ECO:0000256" key="10">
    <source>
        <dbReference type="HAMAP-Rule" id="MF_00366"/>
    </source>
</evidence>
<keyword evidence="6 10" id="KW-0548">Nucleotidyltransferase</keyword>
<comment type="subunit">
    <text evidence="10">The RNAP catalytic core consists of 2 alpha, 1 beta, 1 beta' and 1 omega subunit. When a sigma factor is associated with the core the holoenzyme is formed, which can initiate transcription.</text>
</comment>
<evidence type="ECO:0000313" key="13">
    <source>
        <dbReference type="Proteomes" id="UP000070442"/>
    </source>
</evidence>
<organism evidence="12 13">
    <name type="scientific">Aedoeadaptatus coxii</name>
    <dbReference type="NCBI Taxonomy" id="755172"/>
    <lineage>
        <taxon>Bacteria</taxon>
        <taxon>Bacillati</taxon>
        <taxon>Bacillota</taxon>
        <taxon>Tissierellia</taxon>
        <taxon>Tissierellales</taxon>
        <taxon>Peptoniphilaceae</taxon>
        <taxon>Aedoeadaptatus</taxon>
    </lineage>
</organism>
<dbReference type="GO" id="GO:0003899">
    <property type="term" value="F:DNA-directed RNA polymerase activity"/>
    <property type="evidence" value="ECO:0007669"/>
    <property type="project" value="UniProtKB-UniRule"/>
</dbReference>
<accession>A0A134ABM2</accession>
<keyword evidence="4 10" id="KW-0240">DNA-directed RNA polymerase</keyword>
<dbReference type="SUPFAM" id="SSF63562">
    <property type="entry name" value="RPB6/omega subunit-like"/>
    <property type="match status" value="1"/>
</dbReference>
<evidence type="ECO:0000256" key="9">
    <source>
        <dbReference type="ARBA" id="ARBA00048552"/>
    </source>
</evidence>
<evidence type="ECO:0000256" key="2">
    <source>
        <dbReference type="ARBA" id="ARBA00012418"/>
    </source>
</evidence>
<evidence type="ECO:0000256" key="5">
    <source>
        <dbReference type="ARBA" id="ARBA00022679"/>
    </source>
</evidence>
<dbReference type="InterPro" id="IPR003716">
    <property type="entry name" value="DNA-dir_RNA_pol_omega"/>
</dbReference>
<keyword evidence="13" id="KW-1185">Reference proteome</keyword>
<evidence type="ECO:0000256" key="4">
    <source>
        <dbReference type="ARBA" id="ARBA00022478"/>
    </source>
</evidence>
<dbReference type="PATRIC" id="fig|755172.3.peg.1587"/>
<dbReference type="RefSeq" id="WP_068369442.1">
    <property type="nucleotide sequence ID" value="NZ_KQ960182.1"/>
</dbReference>
<dbReference type="InterPro" id="IPR006110">
    <property type="entry name" value="Pol_omega/Rpo6/RPB6"/>
</dbReference>
<dbReference type="STRING" id="755172.HMPREF1863_01625"/>
<comment type="function">
    <text evidence="10">Promotes RNA polymerase assembly. Latches the N- and C-terminal regions of the beta' subunit thereby facilitating its interaction with the beta and alpha subunits.</text>
</comment>
<dbReference type="Pfam" id="PF01192">
    <property type="entry name" value="RNA_pol_Rpb6"/>
    <property type="match status" value="1"/>
</dbReference>
<evidence type="ECO:0000256" key="7">
    <source>
        <dbReference type="ARBA" id="ARBA00023163"/>
    </source>
</evidence>
<evidence type="ECO:0000256" key="8">
    <source>
        <dbReference type="ARBA" id="ARBA00029924"/>
    </source>
</evidence>
<keyword evidence="11" id="KW-0175">Coiled coil</keyword>
<comment type="catalytic activity">
    <reaction evidence="9 10">
        <text>RNA(n) + a ribonucleoside 5'-triphosphate = RNA(n+1) + diphosphate</text>
        <dbReference type="Rhea" id="RHEA:21248"/>
        <dbReference type="Rhea" id="RHEA-COMP:14527"/>
        <dbReference type="Rhea" id="RHEA-COMP:17342"/>
        <dbReference type="ChEBI" id="CHEBI:33019"/>
        <dbReference type="ChEBI" id="CHEBI:61557"/>
        <dbReference type="ChEBI" id="CHEBI:140395"/>
        <dbReference type="EC" id="2.7.7.6"/>
    </reaction>
</comment>
<dbReference type="EC" id="2.7.7.6" evidence="2 10"/>
<dbReference type="Gene3D" id="3.90.940.10">
    <property type="match status" value="1"/>
</dbReference>
<evidence type="ECO:0000256" key="6">
    <source>
        <dbReference type="ARBA" id="ARBA00022695"/>
    </source>
</evidence>
<name>A0A134ABM2_9FIRM</name>
<dbReference type="GO" id="GO:0006351">
    <property type="term" value="P:DNA-templated transcription"/>
    <property type="evidence" value="ECO:0007669"/>
    <property type="project" value="UniProtKB-UniRule"/>
</dbReference>
<dbReference type="InterPro" id="IPR036161">
    <property type="entry name" value="RPB6/omega-like_sf"/>
</dbReference>
<sequence length="95" mass="10853">MNIMSFGEIAKITDSRYELATLVSNRARELVDGDDPLIDADLENPVSISMEEVYKGAVKFTSKERFEEIQAEKERRAEALKRELEQAEEEVEGDE</sequence>
<proteinExistence type="inferred from homology"/>
<dbReference type="GO" id="GO:0003677">
    <property type="term" value="F:DNA binding"/>
    <property type="evidence" value="ECO:0007669"/>
    <property type="project" value="UniProtKB-UniRule"/>
</dbReference>
<dbReference type="EMBL" id="LSDG01000045">
    <property type="protein sequence ID" value="KXB65117.1"/>
    <property type="molecule type" value="Genomic_DNA"/>
</dbReference>
<keyword evidence="7 10" id="KW-0804">Transcription</keyword>
<evidence type="ECO:0000256" key="11">
    <source>
        <dbReference type="SAM" id="Coils"/>
    </source>
</evidence>
<dbReference type="SMART" id="SM01409">
    <property type="entry name" value="RNA_pol_Rpb6"/>
    <property type="match status" value="1"/>
</dbReference>
<dbReference type="NCBIfam" id="TIGR00690">
    <property type="entry name" value="rpoZ"/>
    <property type="match status" value="1"/>
</dbReference>
<protein>
    <recommendedName>
        <fullName evidence="3 10">DNA-directed RNA polymerase subunit omega</fullName>
        <shortName evidence="10">RNAP omega subunit</shortName>
        <ecNumber evidence="2 10">2.7.7.6</ecNumber>
    </recommendedName>
    <alternativeName>
        <fullName evidence="10">RNA polymerase omega subunit</fullName>
    </alternativeName>
    <alternativeName>
        <fullName evidence="8 10">Transcriptase subunit omega</fullName>
    </alternativeName>
</protein>
<evidence type="ECO:0000256" key="1">
    <source>
        <dbReference type="ARBA" id="ARBA00006711"/>
    </source>
</evidence>
<feature type="coiled-coil region" evidence="11">
    <location>
        <begin position="63"/>
        <end position="94"/>
    </location>
</feature>
<dbReference type="OrthoDB" id="9815459at2"/>
<comment type="similarity">
    <text evidence="1 10">Belongs to the RNA polymerase subunit omega family.</text>
</comment>
<reference evidence="13" key="1">
    <citation type="submission" date="2016-01" db="EMBL/GenBank/DDBJ databases">
        <authorList>
            <person name="Mitreva M."/>
            <person name="Pepin K.H."/>
            <person name="Mihindukulasuriya K.A."/>
            <person name="Fulton R."/>
            <person name="Fronick C."/>
            <person name="O'Laughlin M."/>
            <person name="Miner T."/>
            <person name="Herter B."/>
            <person name="Rosa B.A."/>
            <person name="Cordes M."/>
            <person name="Tomlinson C."/>
            <person name="Wollam A."/>
            <person name="Palsikar V.B."/>
            <person name="Mardis E.R."/>
            <person name="Wilson R.K."/>
        </authorList>
    </citation>
    <scope>NUCLEOTIDE SEQUENCE [LARGE SCALE GENOMIC DNA]</scope>
    <source>
        <strain evidence="13">DNF00729</strain>
    </source>
</reference>
<gene>
    <name evidence="10" type="primary">rpoZ</name>
    <name evidence="12" type="ORF">HMPREF1863_01625</name>
</gene>
<comment type="caution">
    <text evidence="12">The sequence shown here is derived from an EMBL/GenBank/DDBJ whole genome shotgun (WGS) entry which is preliminary data.</text>
</comment>
<dbReference type="Proteomes" id="UP000070442">
    <property type="component" value="Unassembled WGS sequence"/>
</dbReference>
<dbReference type="AlphaFoldDB" id="A0A134ABM2"/>
<dbReference type="PANTHER" id="PTHR34476">
    <property type="entry name" value="DNA-DIRECTED RNA POLYMERASE SUBUNIT OMEGA"/>
    <property type="match status" value="1"/>
</dbReference>
<dbReference type="HAMAP" id="MF_00366">
    <property type="entry name" value="RNApol_bact_RpoZ"/>
    <property type="match status" value="1"/>
</dbReference>
<dbReference type="GO" id="GO:0000428">
    <property type="term" value="C:DNA-directed RNA polymerase complex"/>
    <property type="evidence" value="ECO:0007669"/>
    <property type="project" value="UniProtKB-KW"/>
</dbReference>
<evidence type="ECO:0000256" key="3">
    <source>
        <dbReference type="ARBA" id="ARBA00013725"/>
    </source>
</evidence>
<keyword evidence="5 10" id="KW-0808">Transferase</keyword>
<evidence type="ECO:0000313" key="12">
    <source>
        <dbReference type="EMBL" id="KXB65117.1"/>
    </source>
</evidence>